<organism evidence="3 4">
    <name type="scientific">Gordonia sputi NBRC 100414</name>
    <dbReference type="NCBI Taxonomy" id="1089453"/>
    <lineage>
        <taxon>Bacteria</taxon>
        <taxon>Bacillati</taxon>
        <taxon>Actinomycetota</taxon>
        <taxon>Actinomycetes</taxon>
        <taxon>Mycobacteriales</taxon>
        <taxon>Gordoniaceae</taxon>
        <taxon>Gordonia</taxon>
    </lineage>
</organism>
<evidence type="ECO:0000313" key="4">
    <source>
        <dbReference type="Proteomes" id="UP000005845"/>
    </source>
</evidence>
<evidence type="ECO:0000313" key="3">
    <source>
        <dbReference type="EMBL" id="GAB37314.1"/>
    </source>
</evidence>
<name>H5TV06_9ACTN</name>
<comment type="caution">
    <text evidence="3">The sequence shown here is derived from an EMBL/GenBank/DDBJ whole genome shotgun (WGS) entry which is preliminary data.</text>
</comment>
<accession>H5TV06</accession>
<dbReference type="EMBL" id="BAFC01000006">
    <property type="protein sequence ID" value="GAB37314.1"/>
    <property type="molecule type" value="Genomic_DNA"/>
</dbReference>
<dbReference type="Gene3D" id="3.20.20.140">
    <property type="entry name" value="Metal-dependent hydrolases"/>
    <property type="match status" value="1"/>
</dbReference>
<dbReference type="PANTHER" id="PTHR43569:SF1">
    <property type="entry name" value="BLL3371 PROTEIN"/>
    <property type="match status" value="1"/>
</dbReference>
<sequence length="387" mass="42276">MWDPVFVGSLENVLPGIVDAHMLQWNPRQTPWRAKGLARVRRLTPRLGDRAFTLLVSQADREYVLTPSVIARAYETEQYLKDIAGVPTVADVAIDTVVVADSHWRAYAGDIDMIADAEAEELSETRYVIGLPFGLDGAPRLGGLIVHGDPRSPNFATQLDAHLDITPLVRAVRVLAARHPDPRVRDSTPDEGLLASTSALRGFGEAVRRGLVLEAFVYSHQLYDVVSLAREYPEATVVVDHIGAPVGVFGPMGVRTGNTAAARADIMRLWHERVVSLAAQPNIVMKLSGLAMPILGYGHDPHGNIGSRKTLAEMIGPLVGHLVSHFGSERLVFGSNFPLDRPNATMSMLVGALLDVLNPWGDDFLRKIFRDNALRVYNVDDAPRGQA</sequence>
<dbReference type="InterPro" id="IPR052350">
    <property type="entry name" value="Metallo-dep_Lactonases"/>
</dbReference>
<protein>
    <submittedName>
        <fullName evidence="3">Putative hydrolase</fullName>
    </submittedName>
</protein>
<dbReference type="SUPFAM" id="SSF51556">
    <property type="entry name" value="Metallo-dependent hydrolases"/>
    <property type="match status" value="1"/>
</dbReference>
<dbReference type="Proteomes" id="UP000005845">
    <property type="component" value="Unassembled WGS sequence"/>
</dbReference>
<proteinExistence type="inferred from homology"/>
<comment type="similarity">
    <text evidence="1">Belongs to the metallo-dependent hydrolases superfamily.</text>
</comment>
<dbReference type="AlphaFoldDB" id="H5TV06"/>
<gene>
    <name evidence="3" type="ORF">GOSPT_006_00040</name>
</gene>
<evidence type="ECO:0000259" key="2">
    <source>
        <dbReference type="Pfam" id="PF04909"/>
    </source>
</evidence>
<dbReference type="GO" id="GO:0016787">
    <property type="term" value="F:hydrolase activity"/>
    <property type="evidence" value="ECO:0007669"/>
    <property type="project" value="UniProtKB-KW"/>
</dbReference>
<dbReference type="Pfam" id="PF04909">
    <property type="entry name" value="Amidohydro_2"/>
    <property type="match status" value="1"/>
</dbReference>
<dbReference type="eggNOG" id="COG3618">
    <property type="taxonomic scope" value="Bacteria"/>
</dbReference>
<reference evidence="3 4" key="1">
    <citation type="submission" date="2012-02" db="EMBL/GenBank/DDBJ databases">
        <title>Whole genome shotgun sequence of Gordonia sputi NBRC 100414.</title>
        <authorList>
            <person name="Yoshida I."/>
            <person name="Hosoyama A."/>
            <person name="Tsuchikane K."/>
            <person name="Katsumata H."/>
            <person name="Yamazaki S."/>
            <person name="Fujita N."/>
        </authorList>
    </citation>
    <scope>NUCLEOTIDE SEQUENCE [LARGE SCALE GENOMIC DNA]</scope>
    <source>
        <strain evidence="3 4">NBRC 100414</strain>
    </source>
</reference>
<feature type="domain" description="Amidohydrolase-related" evidence="2">
    <location>
        <begin position="138"/>
        <end position="378"/>
    </location>
</feature>
<keyword evidence="3" id="KW-0378">Hydrolase</keyword>
<keyword evidence="4" id="KW-1185">Reference proteome</keyword>
<dbReference type="InterPro" id="IPR032466">
    <property type="entry name" value="Metal_Hydrolase"/>
</dbReference>
<evidence type="ECO:0000256" key="1">
    <source>
        <dbReference type="ARBA" id="ARBA00038310"/>
    </source>
</evidence>
<dbReference type="PANTHER" id="PTHR43569">
    <property type="entry name" value="AMIDOHYDROLASE"/>
    <property type="match status" value="1"/>
</dbReference>
<dbReference type="InterPro" id="IPR006680">
    <property type="entry name" value="Amidohydro-rel"/>
</dbReference>